<dbReference type="SUPFAM" id="SSF48452">
    <property type="entry name" value="TPR-like"/>
    <property type="match status" value="1"/>
</dbReference>
<sequence length="915" mass="106834">MANEESLIQKIYYEKILKDADEKVYPVKALGDLYFNESKKDLPELSNIRFAQGEVYFHNSDFETAIFKWENIQNELEPWAKKNMADAYFELDLLETAENLYQSIKTDSINLNTEITLQLFGLYLAMQRIEEADQMIKNAVILNPGYPNVTKLARAFFEEQQDWNSAVELAVNEATRTRSLQWFKVLNMYIEKGYTKSMKPAYFMPSLIVLAELDMDEYETIIVQFWLSYEEEGAYLSWIKEISQLILQQDFNHEYTMQRLSVLFQKTYIELMKGNYYVTTLEPVIPNMLKSWMKIAESSNAFYASASLLAWADNFPSTMEEEDIGKAEFILANTYYDKSIMLEILDIFNAIQEKANDHQLEIDQTLTWLINNIADVDTQRILLGGDSERIETGLIASIVGNNFNPSQLNAETILYRHGFDTSVQGITETGTIPVNSQLDLDEITTSPKTIIDVAISNPFFDKNKLAFVNFPHFNWKNAEQNEVPGAMRLADRLLFILNENAPFTNNERAKLLMIKEQFPEMHIDFILKLSYTSGDDQEVRNLVTETEKRIHIYFPESQLLAYSNELDQVNEWDTLAEFLLDNTKKENWQQTRTSKALFFIRQALNHLLQQQVKIEQELAETIEHEEDSLSKLQGSIHQLQDMEDDKIRIIREAYQAIKVEIQTDLAKNIPVILKKSSEIVKEDSDFRRIHLDLNEEMNKRINHYLQNNVMPIYISSLQDWIAYAQTELTISQEHLSEWENSFNTMLGEDRVRLVCDFQILNDWQRDAGRMTSTFDMEKENIILRRTPSQVLLKGAGKLFGVIPKNNAVLANAYKSFIENENYQEATESISIKFFRQFELFEKAIARDTHLFYREAFSELKQAVDDLYDEMQINQSNLEKMKSTPEVFRDPLTLIEVRIHQYEWMSHADQLKIESH</sequence>
<evidence type="ECO:0000313" key="1">
    <source>
        <dbReference type="EMBL" id="SQI53996.1"/>
    </source>
</evidence>
<reference evidence="1 2" key="1">
    <citation type="submission" date="2018-06" db="EMBL/GenBank/DDBJ databases">
        <authorList>
            <consortium name="Pathogen Informatics"/>
            <person name="Doyle S."/>
        </authorList>
    </citation>
    <scope>NUCLEOTIDE SEQUENCE [LARGE SCALE GENOMIC DNA]</scope>
    <source>
        <strain evidence="1 2">NCTC4824</strain>
    </source>
</reference>
<dbReference type="RefSeq" id="WP_066136477.1">
    <property type="nucleotide sequence ID" value="NZ_CBCSGM010000001.1"/>
</dbReference>
<dbReference type="KEGG" id="blen:NCTC4824_01201"/>
<keyword evidence="2" id="KW-1185">Reference proteome</keyword>
<dbReference type="AlphaFoldDB" id="A0A2X4VPF5"/>
<name>A0A2X4VPF5_LEDLE</name>
<evidence type="ECO:0000313" key="2">
    <source>
        <dbReference type="Proteomes" id="UP000249134"/>
    </source>
</evidence>
<protein>
    <submittedName>
        <fullName evidence="1">Tetratricopeptide (TPR) repeat family protein</fullName>
    </submittedName>
</protein>
<dbReference type="EMBL" id="LS483476">
    <property type="protein sequence ID" value="SQI53996.1"/>
    <property type="molecule type" value="Genomic_DNA"/>
</dbReference>
<proteinExistence type="predicted"/>
<dbReference type="InterPro" id="IPR011990">
    <property type="entry name" value="TPR-like_helical_dom_sf"/>
</dbReference>
<dbReference type="Proteomes" id="UP000249134">
    <property type="component" value="Chromosome 1"/>
</dbReference>
<dbReference type="InterPro" id="IPR051943">
    <property type="entry name" value="TRAFAC_Dynamin-like_GTPase"/>
</dbReference>
<organism evidence="1 2">
    <name type="scientific">Lederbergia lenta</name>
    <name type="common">Bacillus lentus</name>
    <dbReference type="NCBI Taxonomy" id="1467"/>
    <lineage>
        <taxon>Bacteria</taxon>
        <taxon>Bacillati</taxon>
        <taxon>Bacillota</taxon>
        <taxon>Bacilli</taxon>
        <taxon>Bacillales</taxon>
        <taxon>Bacillaceae</taxon>
        <taxon>Lederbergia</taxon>
    </lineage>
</organism>
<dbReference type="Gene3D" id="1.25.40.10">
    <property type="entry name" value="Tetratricopeptide repeat domain"/>
    <property type="match status" value="1"/>
</dbReference>
<dbReference type="PANTHER" id="PTHR43681:SF1">
    <property type="entry name" value="SARCALUMENIN"/>
    <property type="match status" value="1"/>
</dbReference>
<accession>A0A2X4VPF5</accession>
<dbReference type="PANTHER" id="PTHR43681">
    <property type="entry name" value="TRANSMEMBRANE GTPASE FZO"/>
    <property type="match status" value="1"/>
</dbReference>
<dbReference type="STRING" id="1348624.GCA_001591545_00295"/>
<gene>
    <name evidence="1" type="ORF">NCTC4824_01201</name>
</gene>